<dbReference type="AlphaFoldDB" id="A0AAD1Y3K4"/>
<sequence length="348" mass="39523">MAILSPKLGKGLGNFIVGQELENMQIISFEISYILTLTSPEEANKREILIKETSSELFERKLKRNSVKLAIKVKAFSKESNNFRVDSSALFRQAGNELIKPVLSKEPEDPSDVLIEDNILVLNENILLEPWIVVLWTRSCNCTDSLLSWYTCSSKANRSALCILQYPLLRYQDDIVLVFQHLPIVFACGLQMEFKFAWLLVSCAESTSYKLLEGSDYSLVNHIFAMLKTWTTRTCSIKRMLMAVQDCLTILLVWSCGLSKLSNLGCWCVFRLLITEEFLSLLLVCLVFHCLGSRPNGPFDKEIVFLVILNIFIGLKDSLSDLSESRFHSLGMKRDSDVISLCVKFCLK</sequence>
<organism evidence="1 2">
    <name type="scientific">Euplotes crassus</name>
    <dbReference type="NCBI Taxonomy" id="5936"/>
    <lineage>
        <taxon>Eukaryota</taxon>
        <taxon>Sar</taxon>
        <taxon>Alveolata</taxon>
        <taxon>Ciliophora</taxon>
        <taxon>Intramacronucleata</taxon>
        <taxon>Spirotrichea</taxon>
        <taxon>Hypotrichia</taxon>
        <taxon>Euplotida</taxon>
        <taxon>Euplotidae</taxon>
        <taxon>Moneuplotes</taxon>
    </lineage>
</organism>
<protein>
    <submittedName>
        <fullName evidence="1">Uncharacterized protein</fullName>
    </submittedName>
</protein>
<name>A0AAD1Y3K4_EUPCR</name>
<evidence type="ECO:0000313" key="2">
    <source>
        <dbReference type="Proteomes" id="UP001295684"/>
    </source>
</evidence>
<reference evidence="1" key="1">
    <citation type="submission" date="2023-07" db="EMBL/GenBank/DDBJ databases">
        <authorList>
            <consortium name="AG Swart"/>
            <person name="Singh M."/>
            <person name="Singh A."/>
            <person name="Seah K."/>
            <person name="Emmerich C."/>
        </authorList>
    </citation>
    <scope>NUCLEOTIDE SEQUENCE</scope>
    <source>
        <strain evidence="1">DP1</strain>
    </source>
</reference>
<dbReference type="Proteomes" id="UP001295684">
    <property type="component" value="Unassembled WGS sequence"/>
</dbReference>
<accession>A0AAD1Y3K4</accession>
<gene>
    <name evidence="1" type="ORF">ECRASSUSDP1_LOCUS23747</name>
</gene>
<comment type="caution">
    <text evidence="1">The sequence shown here is derived from an EMBL/GenBank/DDBJ whole genome shotgun (WGS) entry which is preliminary data.</text>
</comment>
<evidence type="ECO:0000313" key="1">
    <source>
        <dbReference type="EMBL" id="CAI2382277.1"/>
    </source>
</evidence>
<keyword evidence="2" id="KW-1185">Reference proteome</keyword>
<proteinExistence type="predicted"/>
<dbReference type="EMBL" id="CAMPGE010024437">
    <property type="protein sequence ID" value="CAI2382277.1"/>
    <property type="molecule type" value="Genomic_DNA"/>
</dbReference>